<reference evidence="2" key="1">
    <citation type="journal article" date="2019" name="Int. J. Syst. Evol. Microbiol.">
        <title>The Global Catalogue of Microorganisms (GCM) 10K type strain sequencing project: providing services to taxonomists for standard genome sequencing and annotation.</title>
        <authorList>
            <consortium name="The Broad Institute Genomics Platform"/>
            <consortium name="The Broad Institute Genome Sequencing Center for Infectious Disease"/>
            <person name="Wu L."/>
            <person name="Ma J."/>
        </authorList>
    </citation>
    <scope>NUCLEOTIDE SEQUENCE [LARGE SCALE GENOMIC DNA]</scope>
    <source>
        <strain evidence="2">CCUG 62974</strain>
    </source>
</reference>
<comment type="caution">
    <text evidence="1">The sequence shown here is derived from an EMBL/GenBank/DDBJ whole genome shotgun (WGS) entry which is preliminary data.</text>
</comment>
<accession>A0ABW3DLL1</accession>
<keyword evidence="2" id="KW-1185">Reference proteome</keyword>
<proteinExistence type="predicted"/>
<sequence length="87" mass="8736">MGTLSVLPSSAPTTSAAGPVITAALPGGLIFLEIPSAGFATVDPDALPPGLPPAAIDELCAIAQRTREALTAWAARHTTTPHLEALP</sequence>
<name>A0ABW3DLL1_9ACTN</name>
<dbReference type="Proteomes" id="UP001597024">
    <property type="component" value="Unassembled WGS sequence"/>
</dbReference>
<organism evidence="1 2">
    <name type="scientific">Streptosporangium algeriense</name>
    <dbReference type="NCBI Taxonomy" id="1682748"/>
    <lineage>
        <taxon>Bacteria</taxon>
        <taxon>Bacillati</taxon>
        <taxon>Actinomycetota</taxon>
        <taxon>Actinomycetes</taxon>
        <taxon>Streptosporangiales</taxon>
        <taxon>Streptosporangiaceae</taxon>
        <taxon>Streptosporangium</taxon>
    </lineage>
</organism>
<gene>
    <name evidence="1" type="ORF">ACFQ08_03905</name>
</gene>
<protein>
    <submittedName>
        <fullName evidence="1">Uncharacterized protein</fullName>
    </submittedName>
</protein>
<dbReference type="EMBL" id="JBHTHX010000064">
    <property type="protein sequence ID" value="MFD0883700.1"/>
    <property type="molecule type" value="Genomic_DNA"/>
</dbReference>
<evidence type="ECO:0000313" key="1">
    <source>
        <dbReference type="EMBL" id="MFD0883700.1"/>
    </source>
</evidence>
<evidence type="ECO:0000313" key="2">
    <source>
        <dbReference type="Proteomes" id="UP001597024"/>
    </source>
</evidence>